<keyword evidence="3" id="KW-1185">Reference proteome</keyword>
<evidence type="ECO:0000256" key="1">
    <source>
        <dbReference type="SAM" id="MobiDB-lite"/>
    </source>
</evidence>
<protein>
    <submittedName>
        <fullName evidence="2">Uncharacterized protein</fullName>
    </submittedName>
</protein>
<organism evidence="2 3">
    <name type="scientific">Linum tenue</name>
    <dbReference type="NCBI Taxonomy" id="586396"/>
    <lineage>
        <taxon>Eukaryota</taxon>
        <taxon>Viridiplantae</taxon>
        <taxon>Streptophyta</taxon>
        <taxon>Embryophyta</taxon>
        <taxon>Tracheophyta</taxon>
        <taxon>Spermatophyta</taxon>
        <taxon>Magnoliopsida</taxon>
        <taxon>eudicotyledons</taxon>
        <taxon>Gunneridae</taxon>
        <taxon>Pentapetalae</taxon>
        <taxon>rosids</taxon>
        <taxon>fabids</taxon>
        <taxon>Malpighiales</taxon>
        <taxon>Linaceae</taxon>
        <taxon>Linum</taxon>
    </lineage>
</organism>
<name>A0AAV0H984_9ROSI</name>
<dbReference type="AlphaFoldDB" id="A0AAV0H984"/>
<dbReference type="EMBL" id="CAMGYJ010000002">
    <property type="protein sequence ID" value="CAI0381840.1"/>
    <property type="molecule type" value="Genomic_DNA"/>
</dbReference>
<sequence length="246" mass="28143">MERDFLRKDGKAKETPPFSKPEGRICTSFSCAEQLSLSASCFRIRKKDKGTGKPIRLFLSLKLRGVDSTAPHSAAYLSLEGGSSNELETVIARFKDSGFTYTGSEETFNDMVRDHVKRNFPQWMYGLRDQIFKKYKDLNQRMNHPLPQISPSIWRKMVQKWTNPNWVEMSDKNKGNREKSELAATGGSAPLAKYDMKRRFHVKKDKNWVSSKARTLHDGMIQAEADKVSQGEEPNKFAIYQEVIGP</sequence>
<reference evidence="2" key="1">
    <citation type="submission" date="2022-08" db="EMBL/GenBank/DDBJ databases">
        <authorList>
            <person name="Gutierrez-Valencia J."/>
        </authorList>
    </citation>
    <scope>NUCLEOTIDE SEQUENCE</scope>
</reference>
<evidence type="ECO:0000313" key="3">
    <source>
        <dbReference type="Proteomes" id="UP001154282"/>
    </source>
</evidence>
<feature type="region of interest" description="Disordered" evidence="1">
    <location>
        <begin position="1"/>
        <end position="20"/>
    </location>
</feature>
<dbReference type="Proteomes" id="UP001154282">
    <property type="component" value="Unassembled WGS sequence"/>
</dbReference>
<comment type="caution">
    <text evidence="2">The sequence shown here is derived from an EMBL/GenBank/DDBJ whole genome shotgun (WGS) entry which is preliminary data.</text>
</comment>
<accession>A0AAV0H984</accession>
<feature type="compositionally biased region" description="Basic and acidic residues" evidence="1">
    <location>
        <begin position="1"/>
        <end position="14"/>
    </location>
</feature>
<evidence type="ECO:0000313" key="2">
    <source>
        <dbReference type="EMBL" id="CAI0381840.1"/>
    </source>
</evidence>
<proteinExistence type="predicted"/>
<gene>
    <name evidence="2" type="ORF">LITE_LOCUS3325</name>
</gene>